<dbReference type="HOGENOM" id="CLU_2688267_0_0_1"/>
<dbReference type="InParanoid" id="E5A459"/>
<sequence>MSVDEKRDYQMPTVDLCQCHGLMAFLWAASTFVLLIGLAHAQSTPLWARSASRYRLWQRRKPPFFIENQIAVSE</sequence>
<keyword evidence="1" id="KW-0472">Membrane</keyword>
<evidence type="ECO:0000313" key="2">
    <source>
        <dbReference type="EMBL" id="CBX98404.1"/>
    </source>
</evidence>
<proteinExistence type="predicted"/>
<feature type="transmembrane region" description="Helical" evidence="1">
    <location>
        <begin position="20"/>
        <end position="39"/>
    </location>
</feature>
<organism evidence="3">
    <name type="scientific">Leptosphaeria maculans (strain JN3 / isolate v23.1.3 / race Av1-4-5-6-7-8)</name>
    <name type="common">Blackleg fungus</name>
    <name type="synonym">Phoma lingam</name>
    <dbReference type="NCBI Taxonomy" id="985895"/>
    <lineage>
        <taxon>Eukaryota</taxon>
        <taxon>Fungi</taxon>
        <taxon>Dikarya</taxon>
        <taxon>Ascomycota</taxon>
        <taxon>Pezizomycotina</taxon>
        <taxon>Dothideomycetes</taxon>
        <taxon>Pleosporomycetidae</taxon>
        <taxon>Pleosporales</taxon>
        <taxon>Pleosporineae</taxon>
        <taxon>Leptosphaeriaceae</taxon>
        <taxon>Plenodomus</taxon>
        <taxon>Plenodomus lingam/Leptosphaeria maculans species complex</taxon>
    </lineage>
</organism>
<reference evidence="3" key="1">
    <citation type="journal article" date="2011" name="Nat. Commun.">
        <title>Effector diversification within compartments of the Leptosphaeria maculans genome affected by Repeat-Induced Point mutations.</title>
        <authorList>
            <person name="Rouxel T."/>
            <person name="Grandaubert J."/>
            <person name="Hane J.K."/>
            <person name="Hoede C."/>
            <person name="van de Wouw A.P."/>
            <person name="Couloux A."/>
            <person name="Dominguez V."/>
            <person name="Anthouard V."/>
            <person name="Bally P."/>
            <person name="Bourras S."/>
            <person name="Cozijnsen A.J."/>
            <person name="Ciuffetti L.M."/>
            <person name="Degrave A."/>
            <person name="Dilmaghani A."/>
            <person name="Duret L."/>
            <person name="Fudal I."/>
            <person name="Goodwin S.B."/>
            <person name="Gout L."/>
            <person name="Glaser N."/>
            <person name="Linglin J."/>
            <person name="Kema G.H.J."/>
            <person name="Lapalu N."/>
            <person name="Lawrence C.B."/>
            <person name="May K."/>
            <person name="Meyer M."/>
            <person name="Ollivier B."/>
            <person name="Poulain J."/>
            <person name="Schoch C.L."/>
            <person name="Simon A."/>
            <person name="Spatafora J.W."/>
            <person name="Stachowiak A."/>
            <person name="Turgeon B.G."/>
            <person name="Tyler B.M."/>
            <person name="Vincent D."/>
            <person name="Weissenbach J."/>
            <person name="Amselem J."/>
            <person name="Quesneville H."/>
            <person name="Oliver R.P."/>
            <person name="Wincker P."/>
            <person name="Balesdent M.-H."/>
            <person name="Howlett B.J."/>
        </authorList>
    </citation>
    <scope>NUCLEOTIDE SEQUENCE [LARGE SCALE GENOMIC DNA]</scope>
    <source>
        <strain evidence="3">JN3 / isolate v23.1.3 / race Av1-4-5-6-7-8</strain>
    </source>
</reference>
<keyword evidence="3" id="KW-1185">Reference proteome</keyword>
<dbReference type="AlphaFoldDB" id="E5A459"/>
<keyword evidence="1" id="KW-1133">Transmembrane helix</keyword>
<evidence type="ECO:0000313" key="3">
    <source>
        <dbReference type="Proteomes" id="UP000002668"/>
    </source>
</evidence>
<dbReference type="VEuPathDB" id="FungiDB:LEMA_uP098130.1"/>
<dbReference type="EMBL" id="FP929133">
    <property type="protein sequence ID" value="CBX98404.1"/>
    <property type="molecule type" value="Genomic_DNA"/>
</dbReference>
<keyword evidence="1" id="KW-0812">Transmembrane</keyword>
<evidence type="ECO:0000256" key="1">
    <source>
        <dbReference type="SAM" id="Phobius"/>
    </source>
</evidence>
<accession>E5A459</accession>
<gene>
    <name evidence="2" type="ORF">LEMA_uP098130.1</name>
</gene>
<name>E5A459_LEPMJ</name>
<dbReference type="Proteomes" id="UP000002668">
    <property type="component" value="Genome"/>
</dbReference>
<protein>
    <submittedName>
        <fullName evidence="2">Predicted protein</fullName>
    </submittedName>
</protein>